<gene>
    <name evidence="1" type="ORF">RHMOL_Rhmol11G0144800</name>
</gene>
<sequence length="134" mass="14980">MAEHHHHLFHHHKDGEKPVDAAAYSETTYGSDSMGGYSESTTVAAVAVEEPQHDYEREEKQHKTREHLGELGAIAAGAFALHEKHKAKKDPEYAHKHKIEEEIAAAVAVGAGGYAFHEHHEKKEAKEEGKHHHF</sequence>
<evidence type="ECO:0000313" key="2">
    <source>
        <dbReference type="Proteomes" id="UP001062846"/>
    </source>
</evidence>
<accession>A0ACC0LT71</accession>
<proteinExistence type="predicted"/>
<name>A0ACC0LT71_RHOML</name>
<dbReference type="EMBL" id="CM046398">
    <property type="protein sequence ID" value="KAI8531544.1"/>
    <property type="molecule type" value="Genomic_DNA"/>
</dbReference>
<organism evidence="1 2">
    <name type="scientific">Rhododendron molle</name>
    <name type="common">Chinese azalea</name>
    <name type="synonym">Azalea mollis</name>
    <dbReference type="NCBI Taxonomy" id="49168"/>
    <lineage>
        <taxon>Eukaryota</taxon>
        <taxon>Viridiplantae</taxon>
        <taxon>Streptophyta</taxon>
        <taxon>Embryophyta</taxon>
        <taxon>Tracheophyta</taxon>
        <taxon>Spermatophyta</taxon>
        <taxon>Magnoliopsida</taxon>
        <taxon>eudicotyledons</taxon>
        <taxon>Gunneridae</taxon>
        <taxon>Pentapetalae</taxon>
        <taxon>asterids</taxon>
        <taxon>Ericales</taxon>
        <taxon>Ericaceae</taxon>
        <taxon>Ericoideae</taxon>
        <taxon>Rhodoreae</taxon>
        <taxon>Rhododendron</taxon>
    </lineage>
</organism>
<keyword evidence="2" id="KW-1185">Reference proteome</keyword>
<evidence type="ECO:0000313" key="1">
    <source>
        <dbReference type="EMBL" id="KAI8531544.1"/>
    </source>
</evidence>
<protein>
    <submittedName>
        <fullName evidence="1">Uncharacterized protein</fullName>
    </submittedName>
</protein>
<reference evidence="1" key="1">
    <citation type="submission" date="2022-02" db="EMBL/GenBank/DDBJ databases">
        <title>Plant Genome Project.</title>
        <authorList>
            <person name="Zhang R.-G."/>
        </authorList>
    </citation>
    <scope>NUCLEOTIDE SEQUENCE</scope>
    <source>
        <strain evidence="1">AT1</strain>
    </source>
</reference>
<dbReference type="Proteomes" id="UP001062846">
    <property type="component" value="Chromosome 11"/>
</dbReference>
<comment type="caution">
    <text evidence="1">The sequence shown here is derived from an EMBL/GenBank/DDBJ whole genome shotgun (WGS) entry which is preliminary data.</text>
</comment>